<proteinExistence type="predicted"/>
<evidence type="ECO:0000259" key="2">
    <source>
        <dbReference type="Pfam" id="PF04991"/>
    </source>
</evidence>
<accession>A0A7J6LI68</accession>
<dbReference type="EMBL" id="JAAPAO010000472">
    <property type="protein sequence ID" value="KAF4658965.1"/>
    <property type="molecule type" value="Genomic_DNA"/>
</dbReference>
<dbReference type="Proteomes" id="UP000591131">
    <property type="component" value="Unassembled WGS sequence"/>
</dbReference>
<protein>
    <recommendedName>
        <fullName evidence="2">LicD/FKTN/FKRP nucleotidyltransferase domain-containing protein</fullName>
    </recommendedName>
</protein>
<dbReference type="GO" id="GO:0009100">
    <property type="term" value="P:glycoprotein metabolic process"/>
    <property type="evidence" value="ECO:0007669"/>
    <property type="project" value="UniProtKB-ARBA"/>
</dbReference>
<organism evidence="3 4">
    <name type="scientific">Perkinsus chesapeaki</name>
    <name type="common">Clam parasite</name>
    <name type="synonym">Perkinsus andrewsi</name>
    <dbReference type="NCBI Taxonomy" id="330153"/>
    <lineage>
        <taxon>Eukaryota</taxon>
        <taxon>Sar</taxon>
        <taxon>Alveolata</taxon>
        <taxon>Perkinsozoa</taxon>
        <taxon>Perkinsea</taxon>
        <taxon>Perkinsida</taxon>
        <taxon>Perkinsidae</taxon>
        <taxon>Perkinsus</taxon>
    </lineage>
</organism>
<dbReference type="PANTHER" id="PTHR43404:SF1">
    <property type="entry name" value="MNN4P"/>
    <property type="match status" value="1"/>
</dbReference>
<dbReference type="InterPro" id="IPR007074">
    <property type="entry name" value="LicD/FKTN/FKRP_NTP_transf"/>
</dbReference>
<dbReference type="OrthoDB" id="461571at2759"/>
<dbReference type="InterPro" id="IPR052942">
    <property type="entry name" value="LPS_cholinephosphotransferase"/>
</dbReference>
<evidence type="ECO:0000256" key="1">
    <source>
        <dbReference type="SAM" id="Phobius"/>
    </source>
</evidence>
<comment type="caution">
    <text evidence="3">The sequence shown here is derived from an EMBL/GenBank/DDBJ whole genome shotgun (WGS) entry which is preliminary data.</text>
</comment>
<name>A0A7J6LI68_PERCH</name>
<keyword evidence="1" id="KW-0472">Membrane</keyword>
<feature type="transmembrane region" description="Helical" evidence="1">
    <location>
        <begin position="303"/>
        <end position="324"/>
    </location>
</feature>
<keyword evidence="1" id="KW-0812">Transmembrane</keyword>
<dbReference type="Pfam" id="PF04991">
    <property type="entry name" value="LicD"/>
    <property type="match status" value="1"/>
</dbReference>
<feature type="domain" description="LicD/FKTN/FKRP nucleotidyltransferase" evidence="2">
    <location>
        <begin position="78"/>
        <end position="112"/>
    </location>
</feature>
<evidence type="ECO:0000313" key="4">
    <source>
        <dbReference type="Proteomes" id="UP000591131"/>
    </source>
</evidence>
<dbReference type="AlphaFoldDB" id="A0A7J6LI68"/>
<keyword evidence="1" id="KW-1133">Transmembrane helix</keyword>
<evidence type="ECO:0000313" key="3">
    <source>
        <dbReference type="EMBL" id="KAF4658965.1"/>
    </source>
</evidence>
<keyword evidence="4" id="KW-1185">Reference proteome</keyword>
<gene>
    <name evidence="3" type="ORF">FOL47_007772</name>
</gene>
<sequence length="351" mass="39260">MSFDNPPLDRIYFCPRDKIDESLGKTSWPAYPVYLNTSECLGYEQIMNLPNRQENLHCIANATDALITALTSVGLKDSFLVWGSLLGWYRHNGGVIPWDFDGDIAVMKESCNATIDALHSKGSGVRNIAQAVDAELPEGYHMVTITDDGVSTDLTTFSNCEVGELRIERYWPGTEDRMCYTDLWFLDHESSEGADCHCDWNVPSPRVCIENPYYSRGCIAEADMFPLKDDKLVDKVSVKVPHNPLGVLRRLYPTGIDIKNMAPVPKNPLFENDWSIVISAAPPTATATVSTSHHQSNGYGNSLWWYFIAAIGAVVVSACIYVLISSRKHIVEYKRTPPQNEDANKPEYVIE</sequence>
<dbReference type="PANTHER" id="PTHR43404">
    <property type="entry name" value="LIPOPOLYSACCHARIDE CHOLINEPHOSPHOTRANSFERASE LICD"/>
    <property type="match status" value="1"/>
</dbReference>
<reference evidence="3 4" key="1">
    <citation type="submission" date="2020-04" db="EMBL/GenBank/DDBJ databases">
        <title>Perkinsus chesapeaki whole genome sequence.</title>
        <authorList>
            <person name="Bogema D.R."/>
        </authorList>
    </citation>
    <scope>NUCLEOTIDE SEQUENCE [LARGE SCALE GENOMIC DNA]</scope>
    <source>
        <strain evidence="3">ATCC PRA-425</strain>
    </source>
</reference>